<evidence type="ECO:0000259" key="10">
    <source>
        <dbReference type="Pfam" id="PF25944"/>
    </source>
</evidence>
<evidence type="ECO:0000313" key="12">
    <source>
        <dbReference type="Proteomes" id="UP001589758"/>
    </source>
</evidence>
<dbReference type="InterPro" id="IPR058626">
    <property type="entry name" value="MdtA-like_b-barrel"/>
</dbReference>
<keyword evidence="4" id="KW-0997">Cell inner membrane</keyword>
<dbReference type="InterPro" id="IPR058625">
    <property type="entry name" value="MdtA-like_BSH"/>
</dbReference>
<evidence type="ECO:0000256" key="7">
    <source>
        <dbReference type="SAM" id="Phobius"/>
    </source>
</evidence>
<feature type="compositionally biased region" description="Polar residues" evidence="6">
    <location>
        <begin position="353"/>
        <end position="364"/>
    </location>
</feature>
<dbReference type="RefSeq" id="WP_385877995.1">
    <property type="nucleotide sequence ID" value="NZ_JBHLXE010000108.1"/>
</dbReference>
<feature type="domain" description="Multidrug resistance protein MdtA-like barrel-sandwich hybrid" evidence="9">
    <location>
        <begin position="90"/>
        <end position="227"/>
    </location>
</feature>
<feature type="compositionally biased region" description="Low complexity" evidence="6">
    <location>
        <begin position="40"/>
        <end position="54"/>
    </location>
</feature>
<dbReference type="Gene3D" id="2.40.50.100">
    <property type="match status" value="1"/>
</dbReference>
<dbReference type="Gene3D" id="2.40.30.170">
    <property type="match status" value="1"/>
</dbReference>
<evidence type="ECO:0000256" key="2">
    <source>
        <dbReference type="ARBA" id="ARBA00009477"/>
    </source>
</evidence>
<feature type="compositionally biased region" description="Polar residues" evidence="6">
    <location>
        <begin position="387"/>
        <end position="398"/>
    </location>
</feature>
<dbReference type="PANTHER" id="PTHR30469">
    <property type="entry name" value="MULTIDRUG RESISTANCE PROTEIN MDTA"/>
    <property type="match status" value="1"/>
</dbReference>
<dbReference type="Pfam" id="PF25917">
    <property type="entry name" value="BSH_RND"/>
    <property type="match status" value="1"/>
</dbReference>
<name>A0ABV6CCW3_9GAMM</name>
<dbReference type="Pfam" id="PF25876">
    <property type="entry name" value="HH_MFP_RND"/>
    <property type="match status" value="1"/>
</dbReference>
<dbReference type="EMBL" id="JBHLXE010000108">
    <property type="protein sequence ID" value="MFC0180813.1"/>
    <property type="molecule type" value="Genomic_DNA"/>
</dbReference>
<dbReference type="PANTHER" id="PTHR30469:SF12">
    <property type="entry name" value="MULTIDRUG RESISTANCE PROTEIN MDTA"/>
    <property type="match status" value="1"/>
</dbReference>
<gene>
    <name evidence="11" type="ORF">ACFFIT_12100</name>
</gene>
<keyword evidence="12" id="KW-1185">Reference proteome</keyword>
<dbReference type="PROSITE" id="PS51257">
    <property type="entry name" value="PROKAR_LIPOPROTEIN"/>
    <property type="match status" value="1"/>
</dbReference>
<comment type="similarity">
    <text evidence="2">Belongs to the membrane fusion protein (MFP) (TC 8.A.1) family.</text>
</comment>
<comment type="caution">
    <text evidence="11">The sequence shown here is derived from an EMBL/GenBank/DDBJ whole genome shotgun (WGS) entry which is preliminary data.</text>
</comment>
<keyword evidence="7" id="KW-1133">Transmembrane helix</keyword>
<evidence type="ECO:0000256" key="5">
    <source>
        <dbReference type="ARBA" id="ARBA00023136"/>
    </source>
</evidence>
<accession>A0ABV6CCW3</accession>
<dbReference type="Pfam" id="PF25944">
    <property type="entry name" value="Beta-barrel_RND"/>
    <property type="match status" value="1"/>
</dbReference>
<feature type="domain" description="Multidrug resistance protein MdtA-like alpha-helical hairpin" evidence="8">
    <location>
        <begin position="131"/>
        <end position="200"/>
    </location>
</feature>
<proteinExistence type="inferred from homology"/>
<dbReference type="Gene3D" id="2.40.420.20">
    <property type="match status" value="1"/>
</dbReference>
<feature type="region of interest" description="Disordered" evidence="6">
    <location>
        <begin position="37"/>
        <end position="59"/>
    </location>
</feature>
<dbReference type="InterPro" id="IPR006143">
    <property type="entry name" value="RND_pump_MFP"/>
</dbReference>
<protein>
    <submittedName>
        <fullName evidence="11">Efflux RND transporter periplasmic adaptor subunit</fullName>
    </submittedName>
</protein>
<dbReference type="InterPro" id="IPR058624">
    <property type="entry name" value="MdtA-like_HH"/>
</dbReference>
<feature type="region of interest" description="Disordered" evidence="6">
    <location>
        <begin position="350"/>
        <end position="398"/>
    </location>
</feature>
<keyword evidence="5 7" id="KW-0472">Membrane</keyword>
<reference evidence="11 12" key="1">
    <citation type="submission" date="2024-09" db="EMBL/GenBank/DDBJ databases">
        <authorList>
            <person name="Sun Q."/>
            <person name="Mori K."/>
        </authorList>
    </citation>
    <scope>NUCLEOTIDE SEQUENCE [LARGE SCALE GENOMIC DNA]</scope>
    <source>
        <strain evidence="11 12">CCM 8545</strain>
    </source>
</reference>
<evidence type="ECO:0000259" key="9">
    <source>
        <dbReference type="Pfam" id="PF25917"/>
    </source>
</evidence>
<dbReference type="Gene3D" id="1.10.287.470">
    <property type="entry name" value="Helix hairpin bin"/>
    <property type="match status" value="1"/>
</dbReference>
<sequence>MSSTKYFKYTIIILLVLVSCYFLLNYLGVLGQSTEPSGQSPISSNSNMPTNTPNARGRGARALPPVRVVSVIKGNLPNQLTSIGTVSASETVNVMSRINGELISVEFTEGALVKAGDILFKIDPTSYEIALSQAQGQLLKDKANLDNAKADLARFIRLQSQGGVSEQNITTQQSLIRQLEGTVKTSQALYDKAALELSYTEIKAPIDGVTSLVDISVGNFVQSNTQILTTLTKVDPIDILFSLPERHISQLQQAKNTQEIAIEVWDGFLREKLANAVVLSINNQIDTATGTIQIKAQSSNKENKLFANQFVNVKINLSEQQDALILPFFAIQNGADGPFVWRVIEKKEGENPVNKNNKSPQSNLAPEENKENLNVQQPKNTRAGDTENLNDSNTVDKSPNAKTIVQRVAVKLGYRHQDSVVILDGVDAGDMIVTDGVDKLTEGSLVNIVDETR</sequence>
<evidence type="ECO:0000259" key="8">
    <source>
        <dbReference type="Pfam" id="PF25876"/>
    </source>
</evidence>
<organism evidence="11 12">
    <name type="scientific">Thorsellia kenyensis</name>
    <dbReference type="NCBI Taxonomy" id="1549888"/>
    <lineage>
        <taxon>Bacteria</taxon>
        <taxon>Pseudomonadati</taxon>
        <taxon>Pseudomonadota</taxon>
        <taxon>Gammaproteobacteria</taxon>
        <taxon>Enterobacterales</taxon>
        <taxon>Thorselliaceae</taxon>
        <taxon>Thorsellia</taxon>
    </lineage>
</organism>
<dbReference type="SUPFAM" id="SSF111369">
    <property type="entry name" value="HlyD-like secretion proteins"/>
    <property type="match status" value="1"/>
</dbReference>
<evidence type="ECO:0000256" key="1">
    <source>
        <dbReference type="ARBA" id="ARBA00004236"/>
    </source>
</evidence>
<comment type="subcellular location">
    <subcellularLocation>
        <location evidence="1">Cell membrane</location>
    </subcellularLocation>
</comment>
<keyword evidence="3" id="KW-1003">Cell membrane</keyword>
<feature type="domain" description="Multidrug resistance protein MdtA-like beta-barrel" evidence="10">
    <location>
        <begin position="236"/>
        <end position="317"/>
    </location>
</feature>
<feature type="transmembrane region" description="Helical" evidence="7">
    <location>
        <begin position="6"/>
        <end position="24"/>
    </location>
</feature>
<dbReference type="Proteomes" id="UP001589758">
    <property type="component" value="Unassembled WGS sequence"/>
</dbReference>
<evidence type="ECO:0000256" key="3">
    <source>
        <dbReference type="ARBA" id="ARBA00022475"/>
    </source>
</evidence>
<evidence type="ECO:0000313" key="11">
    <source>
        <dbReference type="EMBL" id="MFC0180813.1"/>
    </source>
</evidence>
<dbReference type="NCBIfam" id="TIGR01730">
    <property type="entry name" value="RND_mfp"/>
    <property type="match status" value="1"/>
</dbReference>
<evidence type="ECO:0000256" key="6">
    <source>
        <dbReference type="SAM" id="MobiDB-lite"/>
    </source>
</evidence>
<evidence type="ECO:0000256" key="4">
    <source>
        <dbReference type="ARBA" id="ARBA00022519"/>
    </source>
</evidence>
<keyword evidence="7" id="KW-0812">Transmembrane</keyword>